<evidence type="ECO:0000256" key="1">
    <source>
        <dbReference type="ARBA" id="ARBA00004953"/>
    </source>
</evidence>
<comment type="pathway">
    <text evidence="1">Cofactor biosynthesis; adenosylcobalamin biosynthesis.</text>
</comment>
<feature type="domain" description="Tetrapyrrole methylase" evidence="9">
    <location>
        <begin position="50"/>
        <end position="261"/>
    </location>
</feature>
<comment type="similarity">
    <text evidence="2">Belongs to the precorrin methyltransferase family.</text>
</comment>
<name>A0ABT5L504_9ALTE</name>
<organism evidence="10 11">
    <name type="scientific">Alteromonas gilva</name>
    <dbReference type="NCBI Taxonomy" id="2987522"/>
    <lineage>
        <taxon>Bacteria</taxon>
        <taxon>Pseudomonadati</taxon>
        <taxon>Pseudomonadota</taxon>
        <taxon>Gammaproteobacteria</taxon>
        <taxon>Alteromonadales</taxon>
        <taxon>Alteromonadaceae</taxon>
        <taxon>Alteromonas/Salinimonas group</taxon>
        <taxon>Alteromonas</taxon>
    </lineage>
</organism>
<evidence type="ECO:0000256" key="7">
    <source>
        <dbReference type="ARBA" id="ARBA00023244"/>
    </source>
</evidence>
<accession>A0ABT5L504</accession>
<sequence length="302" mass="32492">MNVRLHAVSSALLHGLLRFQSAFTGRNKRTSIGFDQASAEADSSQRTGEVFIVGAGPGDAELLTMKAYRLLQTADVVLFDWLVDQSVLDCIPRHVSKEFVGKRCGKHSMPQDMICQRLVELGLSGKRVVRLKGGDPAIFARTSEETDALHKAGIPFAIVPGITAASGASAYTGIPLTDRRFAQAVKFMTAQFQNPEKEADWAAIARTAARETTVVYMGLKRLQQLSKRLLAEGGDSQLPVAVIENACCNQQKVVAGTVSNIYQHVADAAIAGPALVIIGQVVTARQPISVDLLHHSYAKSAL</sequence>
<protein>
    <recommendedName>
        <fullName evidence="3">uroporphyrinogen-III C-methyltransferase</fullName>
        <ecNumber evidence="3">2.1.1.107</ecNumber>
    </recommendedName>
</protein>
<dbReference type="SUPFAM" id="SSF53790">
    <property type="entry name" value="Tetrapyrrole methylase"/>
    <property type="match status" value="1"/>
</dbReference>
<dbReference type="Gene3D" id="3.40.1010.10">
    <property type="entry name" value="Cobalt-precorrin-4 Transmethylase, Domain 1"/>
    <property type="match status" value="1"/>
</dbReference>
<evidence type="ECO:0000256" key="8">
    <source>
        <dbReference type="ARBA" id="ARBA00025705"/>
    </source>
</evidence>
<evidence type="ECO:0000313" key="10">
    <source>
        <dbReference type="EMBL" id="MDC8831471.1"/>
    </source>
</evidence>
<dbReference type="InterPro" id="IPR014776">
    <property type="entry name" value="4pyrrole_Mease_sub2"/>
</dbReference>
<dbReference type="Pfam" id="PF00590">
    <property type="entry name" value="TP_methylase"/>
    <property type="match status" value="1"/>
</dbReference>
<evidence type="ECO:0000313" key="11">
    <source>
        <dbReference type="Proteomes" id="UP001218788"/>
    </source>
</evidence>
<keyword evidence="5 10" id="KW-0808">Transferase</keyword>
<dbReference type="PROSITE" id="PS00839">
    <property type="entry name" value="SUMT_1"/>
    <property type="match status" value="1"/>
</dbReference>
<keyword evidence="4 10" id="KW-0489">Methyltransferase</keyword>
<dbReference type="InterPro" id="IPR014777">
    <property type="entry name" value="4pyrrole_Mease_sub1"/>
</dbReference>
<dbReference type="InterPro" id="IPR003043">
    <property type="entry name" value="Uropor_MeTrfase_CS"/>
</dbReference>
<dbReference type="RefSeq" id="WP_273640795.1">
    <property type="nucleotide sequence ID" value="NZ_JAQQXP010000001.1"/>
</dbReference>
<proteinExistence type="inferred from homology"/>
<gene>
    <name evidence="10" type="primary">cobA</name>
    <name evidence="10" type="ORF">OIK42_11935</name>
</gene>
<evidence type="ECO:0000256" key="4">
    <source>
        <dbReference type="ARBA" id="ARBA00022603"/>
    </source>
</evidence>
<dbReference type="GO" id="GO:0032259">
    <property type="term" value="P:methylation"/>
    <property type="evidence" value="ECO:0007669"/>
    <property type="project" value="UniProtKB-KW"/>
</dbReference>
<comment type="caution">
    <text evidence="10">The sequence shown here is derived from an EMBL/GenBank/DDBJ whole genome shotgun (WGS) entry which is preliminary data.</text>
</comment>
<keyword evidence="11" id="KW-1185">Reference proteome</keyword>
<dbReference type="NCBIfam" id="NF004790">
    <property type="entry name" value="PRK06136.1"/>
    <property type="match status" value="1"/>
</dbReference>
<dbReference type="InterPro" id="IPR050161">
    <property type="entry name" value="Siro_Cobalamin_biosynth"/>
</dbReference>
<dbReference type="PANTHER" id="PTHR45790:SF3">
    <property type="entry name" value="S-ADENOSYL-L-METHIONINE-DEPENDENT UROPORPHYRINOGEN III METHYLTRANSFERASE, CHLOROPLASTIC"/>
    <property type="match status" value="1"/>
</dbReference>
<keyword evidence="7" id="KW-0627">Porphyrin biosynthesis</keyword>
<dbReference type="EMBL" id="JAQQXP010000001">
    <property type="protein sequence ID" value="MDC8831471.1"/>
    <property type="molecule type" value="Genomic_DNA"/>
</dbReference>
<reference evidence="10 11" key="1">
    <citation type="submission" date="2022-10" db="EMBL/GenBank/DDBJ databases">
        <title>Alteromonas sp. chi3 Genome sequencing.</title>
        <authorList>
            <person name="Park S."/>
        </authorList>
    </citation>
    <scope>NUCLEOTIDE SEQUENCE [LARGE SCALE GENOMIC DNA]</scope>
    <source>
        <strain evidence="11">chi3</strain>
    </source>
</reference>
<dbReference type="InterPro" id="IPR000878">
    <property type="entry name" value="4pyrrol_Mease"/>
</dbReference>
<evidence type="ECO:0000256" key="2">
    <source>
        <dbReference type="ARBA" id="ARBA00005879"/>
    </source>
</evidence>
<dbReference type="Proteomes" id="UP001218788">
    <property type="component" value="Unassembled WGS sequence"/>
</dbReference>
<evidence type="ECO:0000256" key="5">
    <source>
        <dbReference type="ARBA" id="ARBA00022679"/>
    </source>
</evidence>
<dbReference type="GO" id="GO:0004851">
    <property type="term" value="F:uroporphyrin-III C-methyltransferase activity"/>
    <property type="evidence" value="ECO:0007669"/>
    <property type="project" value="UniProtKB-EC"/>
</dbReference>
<comment type="pathway">
    <text evidence="8">Porphyrin-containing compound metabolism; siroheme biosynthesis; precorrin-2 from uroporphyrinogen III: step 1/1.</text>
</comment>
<dbReference type="CDD" id="cd11642">
    <property type="entry name" value="SUMT"/>
    <property type="match status" value="1"/>
</dbReference>
<evidence type="ECO:0000256" key="3">
    <source>
        <dbReference type="ARBA" id="ARBA00012162"/>
    </source>
</evidence>
<dbReference type="PANTHER" id="PTHR45790">
    <property type="entry name" value="SIROHEME SYNTHASE-RELATED"/>
    <property type="match status" value="1"/>
</dbReference>
<dbReference type="EC" id="2.1.1.107" evidence="3"/>
<dbReference type="NCBIfam" id="TIGR01469">
    <property type="entry name" value="cobA_cysG_Cterm"/>
    <property type="match status" value="1"/>
</dbReference>
<evidence type="ECO:0000259" key="9">
    <source>
        <dbReference type="Pfam" id="PF00590"/>
    </source>
</evidence>
<evidence type="ECO:0000256" key="6">
    <source>
        <dbReference type="ARBA" id="ARBA00022691"/>
    </source>
</evidence>
<dbReference type="InterPro" id="IPR035996">
    <property type="entry name" value="4pyrrol_Methylase_sf"/>
</dbReference>
<dbReference type="InterPro" id="IPR006366">
    <property type="entry name" value="CobA/CysG_C"/>
</dbReference>
<keyword evidence="6" id="KW-0949">S-adenosyl-L-methionine</keyword>
<dbReference type="Gene3D" id="3.30.950.10">
    <property type="entry name" value="Methyltransferase, Cobalt-precorrin-4 Transmethylase, Domain 2"/>
    <property type="match status" value="1"/>
</dbReference>